<dbReference type="Proteomes" id="UP000219327">
    <property type="component" value="Unassembled WGS sequence"/>
</dbReference>
<sequence>MGRNTAVKYPASFAIPGDQEVVNLLALARDLGINLVDTAPAYGNSESRLGALLTERHHWVICTKAGERYEGQRSSFDFSPQGLTSSVETSLLRLRTDYLDVVVLHLPDDDSAVLASDAMASLRKMKDKGMVRAIGASTKSASAGLRALEESDVVMVAYHQEDTSQQVVLDAAHNTDRGVLIKKGLASGHSRSPTENLDFLMNSTMSSVVVGTINPVHLTENVTAVNPTRENESSQQ</sequence>
<gene>
    <name evidence="2" type="ORF">CNE99_00495</name>
</gene>
<dbReference type="InterPro" id="IPR020471">
    <property type="entry name" value="AKR"/>
</dbReference>
<dbReference type="Gene3D" id="3.20.20.100">
    <property type="entry name" value="NADP-dependent oxidoreductase domain"/>
    <property type="match status" value="1"/>
</dbReference>
<dbReference type="PRINTS" id="PR00069">
    <property type="entry name" value="ALDKETRDTASE"/>
</dbReference>
<organism evidence="2 3">
    <name type="scientific">OM182 bacterium MED-G24</name>
    <dbReference type="NCBI Taxonomy" id="1986255"/>
    <lineage>
        <taxon>Bacteria</taxon>
        <taxon>Pseudomonadati</taxon>
        <taxon>Pseudomonadota</taxon>
        <taxon>Gammaproteobacteria</taxon>
        <taxon>OMG group</taxon>
        <taxon>OM182 clade</taxon>
    </lineage>
</organism>
<dbReference type="GO" id="GO:0005829">
    <property type="term" value="C:cytosol"/>
    <property type="evidence" value="ECO:0007669"/>
    <property type="project" value="TreeGrafter"/>
</dbReference>
<dbReference type="InterPro" id="IPR023210">
    <property type="entry name" value="NADP_OxRdtase_dom"/>
</dbReference>
<dbReference type="EMBL" id="NTKD01000001">
    <property type="protein sequence ID" value="PDH42223.1"/>
    <property type="molecule type" value="Genomic_DNA"/>
</dbReference>
<proteinExistence type="predicted"/>
<dbReference type="CDD" id="cd19095">
    <property type="entry name" value="AKR_PA4992-like"/>
    <property type="match status" value="1"/>
</dbReference>
<evidence type="ECO:0000313" key="2">
    <source>
        <dbReference type="EMBL" id="PDH42223.1"/>
    </source>
</evidence>
<dbReference type="Pfam" id="PF00248">
    <property type="entry name" value="Aldo_ket_red"/>
    <property type="match status" value="1"/>
</dbReference>
<reference evidence="2 3" key="1">
    <citation type="submission" date="2017-08" db="EMBL/GenBank/DDBJ databases">
        <title>Fine stratification of microbial communities through a metagenomic profile of the photic zone.</title>
        <authorList>
            <person name="Haro-Moreno J.M."/>
            <person name="Lopez-Perez M."/>
            <person name="De La Torre J."/>
            <person name="Picazo A."/>
            <person name="Camacho A."/>
            <person name="Rodriguez-Valera F."/>
        </authorList>
    </citation>
    <scope>NUCLEOTIDE SEQUENCE [LARGE SCALE GENOMIC DNA]</scope>
    <source>
        <strain evidence="2">MED-G24</strain>
    </source>
</reference>
<accession>A0A2A5X128</accession>
<comment type="caution">
    <text evidence="2">The sequence shown here is derived from an EMBL/GenBank/DDBJ whole genome shotgun (WGS) entry which is preliminary data.</text>
</comment>
<dbReference type="AlphaFoldDB" id="A0A2A5X128"/>
<evidence type="ECO:0000313" key="3">
    <source>
        <dbReference type="Proteomes" id="UP000219327"/>
    </source>
</evidence>
<name>A0A2A5X128_9GAMM</name>
<dbReference type="GO" id="GO:0016491">
    <property type="term" value="F:oxidoreductase activity"/>
    <property type="evidence" value="ECO:0007669"/>
    <property type="project" value="InterPro"/>
</dbReference>
<dbReference type="PANTHER" id="PTHR42686:SF1">
    <property type="entry name" value="GH17980P-RELATED"/>
    <property type="match status" value="1"/>
</dbReference>
<dbReference type="SUPFAM" id="SSF51430">
    <property type="entry name" value="NAD(P)-linked oxidoreductase"/>
    <property type="match status" value="1"/>
</dbReference>
<feature type="domain" description="NADP-dependent oxidoreductase" evidence="1">
    <location>
        <begin position="18"/>
        <end position="156"/>
    </location>
</feature>
<evidence type="ECO:0000259" key="1">
    <source>
        <dbReference type="Pfam" id="PF00248"/>
    </source>
</evidence>
<dbReference type="InterPro" id="IPR036812">
    <property type="entry name" value="NAD(P)_OxRdtase_dom_sf"/>
</dbReference>
<dbReference type="PANTHER" id="PTHR42686">
    <property type="entry name" value="GH17980P-RELATED"/>
    <property type="match status" value="1"/>
</dbReference>
<protein>
    <submittedName>
        <fullName evidence="2">Aldo/keto reductase</fullName>
    </submittedName>
</protein>